<evidence type="ECO:0000313" key="15">
    <source>
        <dbReference type="Proteomes" id="UP000008461"/>
    </source>
</evidence>
<comment type="similarity">
    <text evidence="1">Belongs to the peptidase M4 family.</text>
</comment>
<proteinExistence type="inferred from homology"/>
<evidence type="ECO:0000256" key="2">
    <source>
        <dbReference type="ARBA" id="ARBA00022670"/>
    </source>
</evidence>
<evidence type="ECO:0000313" key="14">
    <source>
        <dbReference type="EMBL" id="AEE51735.1"/>
    </source>
</evidence>
<dbReference type="Pfam" id="PF07504">
    <property type="entry name" value="FTP"/>
    <property type="match status" value="1"/>
</dbReference>
<protein>
    <submittedName>
        <fullName evidence="14">Bacillolysin</fullName>
        <ecNumber evidence="14">3.4.24.28</ecNumber>
    </submittedName>
</protein>
<feature type="active site" description="Proton donor" evidence="8">
    <location>
        <position position="562"/>
    </location>
</feature>
<dbReference type="PRINTS" id="PR00730">
    <property type="entry name" value="THERMOLYSIN"/>
</dbReference>
<dbReference type="STRING" id="760192.Halhy_3884"/>
<dbReference type="InterPro" id="IPR027268">
    <property type="entry name" value="Peptidase_M4/M1_CTD_sf"/>
</dbReference>
<dbReference type="InterPro" id="IPR011096">
    <property type="entry name" value="FTP_domain"/>
</dbReference>
<organism evidence="14 15">
    <name type="scientific">Haliscomenobacter hydrossis (strain ATCC 27775 / DSM 1100 / LMG 10767 / O)</name>
    <dbReference type="NCBI Taxonomy" id="760192"/>
    <lineage>
        <taxon>Bacteria</taxon>
        <taxon>Pseudomonadati</taxon>
        <taxon>Bacteroidota</taxon>
        <taxon>Saprospiria</taxon>
        <taxon>Saprospirales</taxon>
        <taxon>Haliscomenobacteraceae</taxon>
        <taxon>Haliscomenobacter</taxon>
    </lineage>
</organism>
<dbReference type="InterPro" id="IPR023612">
    <property type="entry name" value="Peptidase_M4"/>
</dbReference>
<dbReference type="InterPro" id="IPR026444">
    <property type="entry name" value="Secre_tail"/>
</dbReference>
<dbReference type="RefSeq" id="WP_013766274.1">
    <property type="nucleotide sequence ID" value="NC_015510.1"/>
</dbReference>
<evidence type="ECO:0000256" key="9">
    <source>
        <dbReference type="SAM" id="SignalP"/>
    </source>
</evidence>
<evidence type="ECO:0000256" key="5">
    <source>
        <dbReference type="ARBA" id="ARBA00022801"/>
    </source>
</evidence>
<keyword evidence="5 14" id="KW-0378">Hydrolase</keyword>
<feature type="domain" description="Secretion system C-terminal sorting" evidence="13">
    <location>
        <begin position="981"/>
        <end position="1054"/>
    </location>
</feature>
<reference evidence="14 15" key="1">
    <citation type="journal article" date="2011" name="Stand. Genomic Sci.">
        <title>Complete genome sequence of Haliscomenobacter hydrossis type strain (O).</title>
        <authorList>
            <consortium name="US DOE Joint Genome Institute (JGI-PGF)"/>
            <person name="Daligault H."/>
            <person name="Lapidus A."/>
            <person name="Zeytun A."/>
            <person name="Nolan M."/>
            <person name="Lucas S."/>
            <person name="Del Rio T.G."/>
            <person name="Tice H."/>
            <person name="Cheng J.F."/>
            <person name="Tapia R."/>
            <person name="Han C."/>
            <person name="Goodwin L."/>
            <person name="Pitluck S."/>
            <person name="Liolios K."/>
            <person name="Pagani I."/>
            <person name="Ivanova N."/>
            <person name="Huntemann M."/>
            <person name="Mavromatis K."/>
            <person name="Mikhailova N."/>
            <person name="Pati A."/>
            <person name="Chen A."/>
            <person name="Palaniappan K."/>
            <person name="Land M."/>
            <person name="Hauser L."/>
            <person name="Brambilla E.M."/>
            <person name="Rohde M."/>
            <person name="Verbarg S."/>
            <person name="Goker M."/>
            <person name="Bristow J."/>
            <person name="Eisen J.A."/>
            <person name="Markowitz V."/>
            <person name="Hugenholtz P."/>
            <person name="Kyrpides N.C."/>
            <person name="Klenk H.P."/>
            <person name="Woyke T."/>
        </authorList>
    </citation>
    <scope>NUCLEOTIDE SEQUENCE [LARGE SCALE GENOMIC DNA]</scope>
    <source>
        <strain evidence="15">ATCC 27775 / DSM 1100 / LMG 10767 / O</strain>
    </source>
</reference>
<evidence type="ECO:0000259" key="10">
    <source>
        <dbReference type="Pfam" id="PF01447"/>
    </source>
</evidence>
<accession>F4L3A1</accession>
<dbReference type="KEGG" id="hhy:Halhy_3884"/>
<evidence type="ECO:0000259" key="11">
    <source>
        <dbReference type="Pfam" id="PF02868"/>
    </source>
</evidence>
<dbReference type="GO" id="GO:0004222">
    <property type="term" value="F:metalloendopeptidase activity"/>
    <property type="evidence" value="ECO:0007669"/>
    <property type="project" value="InterPro"/>
</dbReference>
<keyword evidence="15" id="KW-1185">Reference proteome</keyword>
<keyword evidence="2" id="KW-0645">Protease</keyword>
<feature type="active site" evidence="8">
    <location>
        <position position="470"/>
    </location>
</feature>
<keyword evidence="4 9" id="KW-0732">Signal</keyword>
<dbReference type="GO" id="GO:0046872">
    <property type="term" value="F:metal ion binding"/>
    <property type="evidence" value="ECO:0007669"/>
    <property type="project" value="UniProtKB-KW"/>
</dbReference>
<reference key="2">
    <citation type="submission" date="2011-04" db="EMBL/GenBank/DDBJ databases">
        <title>Complete sequence of chromosome of Haliscomenobacter hydrossis DSM 1100.</title>
        <authorList>
            <consortium name="US DOE Joint Genome Institute (JGI-PGF)"/>
            <person name="Lucas S."/>
            <person name="Han J."/>
            <person name="Lapidus A."/>
            <person name="Bruce D."/>
            <person name="Goodwin L."/>
            <person name="Pitluck S."/>
            <person name="Peters L."/>
            <person name="Kyrpides N."/>
            <person name="Mavromatis K."/>
            <person name="Ivanova N."/>
            <person name="Ovchinnikova G."/>
            <person name="Pagani I."/>
            <person name="Daligault H."/>
            <person name="Detter J.C."/>
            <person name="Han C."/>
            <person name="Land M."/>
            <person name="Hauser L."/>
            <person name="Markowitz V."/>
            <person name="Cheng J.-F."/>
            <person name="Hugenholtz P."/>
            <person name="Woyke T."/>
            <person name="Wu D."/>
            <person name="Verbarg S."/>
            <person name="Frueling A."/>
            <person name="Brambilla E."/>
            <person name="Klenk H.-P."/>
            <person name="Eisen J.A."/>
        </authorList>
    </citation>
    <scope>NUCLEOTIDE SEQUENCE</scope>
    <source>
        <strain>DSM 1100</strain>
    </source>
</reference>
<keyword evidence="7" id="KW-0482">Metalloprotease</keyword>
<keyword evidence="6" id="KW-0862">Zinc</keyword>
<name>F4L3A1_HALH1</name>
<evidence type="ECO:0000259" key="12">
    <source>
        <dbReference type="Pfam" id="PF07504"/>
    </source>
</evidence>
<dbReference type="InterPro" id="IPR001570">
    <property type="entry name" value="Peptidase_M4_C_domain"/>
</dbReference>
<feature type="domain" description="FTP" evidence="12">
    <location>
        <begin position="131"/>
        <end position="179"/>
    </location>
</feature>
<evidence type="ECO:0000256" key="1">
    <source>
        <dbReference type="ARBA" id="ARBA00009388"/>
    </source>
</evidence>
<gene>
    <name evidence="14" type="ordered locus">Halhy_3884</name>
</gene>
<dbReference type="SUPFAM" id="SSF55486">
    <property type="entry name" value="Metalloproteases ('zincins'), catalytic domain"/>
    <property type="match status" value="1"/>
</dbReference>
<evidence type="ECO:0000256" key="7">
    <source>
        <dbReference type="ARBA" id="ARBA00023049"/>
    </source>
</evidence>
<dbReference type="Proteomes" id="UP000008461">
    <property type="component" value="Chromosome"/>
</dbReference>
<evidence type="ECO:0000256" key="3">
    <source>
        <dbReference type="ARBA" id="ARBA00022723"/>
    </source>
</evidence>
<feature type="domain" description="Peptidase M4" evidence="10">
    <location>
        <begin position="318"/>
        <end position="477"/>
    </location>
</feature>
<dbReference type="Pfam" id="PF02868">
    <property type="entry name" value="Peptidase_M4_C"/>
    <property type="match status" value="1"/>
</dbReference>
<dbReference type="InterPro" id="IPR050728">
    <property type="entry name" value="Zinc_Metalloprotease_M4"/>
</dbReference>
<feature type="signal peptide" evidence="9">
    <location>
        <begin position="1"/>
        <end position="18"/>
    </location>
</feature>
<dbReference type="SUPFAM" id="SSF82171">
    <property type="entry name" value="DPP6 N-terminal domain-like"/>
    <property type="match status" value="1"/>
</dbReference>
<dbReference type="HOGENOM" id="CLU_006247_0_0_10"/>
<evidence type="ECO:0000256" key="4">
    <source>
        <dbReference type="ARBA" id="ARBA00022729"/>
    </source>
</evidence>
<dbReference type="AlphaFoldDB" id="F4L3A1"/>
<dbReference type="EC" id="3.4.24.28" evidence="14"/>
<dbReference type="InterPro" id="IPR013856">
    <property type="entry name" value="Peptidase_M4_domain"/>
</dbReference>
<dbReference type="OrthoDB" id="291295at2"/>
<dbReference type="CDD" id="cd09597">
    <property type="entry name" value="M4_TLP"/>
    <property type="match status" value="1"/>
</dbReference>
<evidence type="ECO:0000256" key="8">
    <source>
        <dbReference type="PIRSR" id="PIRSR623612-1"/>
    </source>
</evidence>
<dbReference type="PANTHER" id="PTHR33794:SF1">
    <property type="entry name" value="BACILLOLYSIN"/>
    <property type="match status" value="1"/>
</dbReference>
<dbReference type="eggNOG" id="COG3227">
    <property type="taxonomic scope" value="Bacteria"/>
</dbReference>
<dbReference type="Gene3D" id="1.10.390.10">
    <property type="entry name" value="Neutral Protease Domain 2"/>
    <property type="match status" value="1"/>
</dbReference>
<keyword evidence="3" id="KW-0479">Metal-binding</keyword>
<dbReference type="GO" id="GO:0006508">
    <property type="term" value="P:proteolysis"/>
    <property type="evidence" value="ECO:0007669"/>
    <property type="project" value="UniProtKB-KW"/>
</dbReference>
<feature type="domain" description="Peptidase M4 C-terminal" evidence="11">
    <location>
        <begin position="480"/>
        <end position="634"/>
    </location>
</feature>
<feature type="chain" id="PRO_5003312467" evidence="9">
    <location>
        <begin position="19"/>
        <end position="1057"/>
    </location>
</feature>
<dbReference type="Pfam" id="PF18962">
    <property type="entry name" value="Por_Secre_tail"/>
    <property type="match status" value="1"/>
</dbReference>
<evidence type="ECO:0000256" key="6">
    <source>
        <dbReference type="ARBA" id="ARBA00022833"/>
    </source>
</evidence>
<dbReference type="PANTHER" id="PTHR33794">
    <property type="entry name" value="BACILLOLYSIN"/>
    <property type="match status" value="1"/>
</dbReference>
<dbReference type="Gene3D" id="3.10.450.490">
    <property type="match status" value="1"/>
</dbReference>
<dbReference type="Gene3D" id="3.10.170.10">
    <property type="match status" value="1"/>
</dbReference>
<dbReference type="Pfam" id="PF01447">
    <property type="entry name" value="Peptidase_M4"/>
    <property type="match status" value="1"/>
</dbReference>
<sequence length="1057" mass="116801">MRIIFTICSCMLFVQLYAQFKPVPPQRSTQGNKTTTAHHAIKPLSRFSAAGQTPSVQATADYANLPKLNLAQRKAIPGPVIIRDEKSALPIYIEGEASGLPELRDAPNSKRANLYLEHFKRELRIDAPAQEFLLVAQHTDDQQQTHLRFRQQYQGIEVYGAEILLHEKNGKIDLFNGRYFPTPQLKSVQAKLNEPAAIQLALQDLGQKEKVKALDPLEIEMVGPQIAKKQLVIYHTGEEKNIPKLCWYLEIAPTVLSRWAYFIDAENGAVLKKYSLLCKLHHNIGKSTSAPAHFHSHISIEEEKVTPSLLDGKTTANATDLNGVTQKINTYQVGATYFLIDASKDMFDLATSQMPRSPQGAIITLDVRNKINADGSFQSFFFTNNNNSWGDPAAVSAHFNAGMVYDYFRSKFTRKSINGDGGSIRSYVNVPDEDGTSLENAFWNGDAMFYGNGGKELRSLARALDVAGHEITHGIIQNTANLEYEDEPGALNESFADVFGAMIDRDDWKMGEDVVVLSAFPSGALRDLSNPNNGGRSLNDPGWQPAHYSERYTGTQDNGGVHINSGITNRAFFLFATQVGKDMAEQVYYTALSNYLTRSSRFVDARLAVVRAAREKGGESVAKAAESAFETVGIRVSAPTAPPPNLGINPGTQFVLGVKSDKSGIGIFDVNKNTILELNISNGVLKKPSISDDGSFVIYINGRKQLKYLELDWAQASFDTGTLSNNRIWENVALSKDGLRLAALITDRGDEIAVVDLTRETNNTKYFQLYNPTYTQGVSTGDVVGADALEWDLTGETVVYDAYNEVPLSGFGAYNYWDMGLLNAWNNKTRTFGDGDIEKIFNGLEEGENIGDPSFSRNTPYILTFDYIVDNNGDGQLDDSDDYSVLSSNLETGDIATVFENTTIGYPSYSTKDDFIIFNAESNQGNEVIAITPIKSDKITPNGDPSIFKTGYIWGTWFATGQRVLTSNKVAAWNEGQIKVSPNPFGTQTLVSFDLEESQDLKIEVMDVYGRSLKQYQVQAGAGKFQQNLDLQDLSAGNYFLRISAGKKSTTRKLLKY</sequence>
<dbReference type="EMBL" id="CP002691">
    <property type="protein sequence ID" value="AEE51735.1"/>
    <property type="molecule type" value="Genomic_DNA"/>
</dbReference>
<evidence type="ECO:0000259" key="13">
    <source>
        <dbReference type="Pfam" id="PF18962"/>
    </source>
</evidence>
<dbReference type="NCBIfam" id="TIGR04183">
    <property type="entry name" value="Por_Secre_tail"/>
    <property type="match status" value="1"/>
</dbReference>